<dbReference type="Proteomes" id="UP001499863">
    <property type="component" value="Unassembled WGS sequence"/>
</dbReference>
<protein>
    <submittedName>
        <fullName evidence="2">Uncharacterized protein</fullName>
    </submittedName>
</protein>
<accession>A0ABN1Y8L9</accession>
<reference evidence="2 3" key="1">
    <citation type="journal article" date="2019" name="Int. J. Syst. Evol. Microbiol.">
        <title>The Global Catalogue of Microorganisms (GCM) 10K type strain sequencing project: providing services to taxonomists for standard genome sequencing and annotation.</title>
        <authorList>
            <consortium name="The Broad Institute Genomics Platform"/>
            <consortium name="The Broad Institute Genome Sequencing Center for Infectious Disease"/>
            <person name="Wu L."/>
            <person name="Ma J."/>
        </authorList>
    </citation>
    <scope>NUCLEOTIDE SEQUENCE [LARGE SCALE GENOMIC DNA]</scope>
    <source>
        <strain evidence="2 3">JCM 12393</strain>
    </source>
</reference>
<keyword evidence="3" id="KW-1185">Reference proteome</keyword>
<evidence type="ECO:0000313" key="2">
    <source>
        <dbReference type="EMBL" id="GAA1400887.1"/>
    </source>
</evidence>
<proteinExistence type="predicted"/>
<dbReference type="EMBL" id="BAAAKJ010000231">
    <property type="protein sequence ID" value="GAA1400887.1"/>
    <property type="molecule type" value="Genomic_DNA"/>
</dbReference>
<feature type="region of interest" description="Disordered" evidence="1">
    <location>
        <begin position="1"/>
        <end position="22"/>
    </location>
</feature>
<name>A0ABN1Y8L9_9ACTN</name>
<evidence type="ECO:0000256" key="1">
    <source>
        <dbReference type="SAM" id="MobiDB-lite"/>
    </source>
</evidence>
<evidence type="ECO:0000313" key="3">
    <source>
        <dbReference type="Proteomes" id="UP001499863"/>
    </source>
</evidence>
<gene>
    <name evidence="2" type="ORF">GCM10009639_42490</name>
</gene>
<organism evidence="2 3">
    <name type="scientific">Kitasatospora putterlickiae</name>
    <dbReference type="NCBI Taxonomy" id="221725"/>
    <lineage>
        <taxon>Bacteria</taxon>
        <taxon>Bacillati</taxon>
        <taxon>Actinomycetota</taxon>
        <taxon>Actinomycetes</taxon>
        <taxon>Kitasatosporales</taxon>
        <taxon>Streptomycetaceae</taxon>
        <taxon>Kitasatospora</taxon>
    </lineage>
</organism>
<sequence length="46" mass="5464">MGAGRRDHRPTTPTPKETDMRKMSIRKSDTVALSGNTRRLWFEWCW</sequence>
<comment type="caution">
    <text evidence="2">The sequence shown here is derived from an EMBL/GenBank/DDBJ whole genome shotgun (WGS) entry which is preliminary data.</text>
</comment>